<evidence type="ECO:0000313" key="2">
    <source>
        <dbReference type="Proteomes" id="UP001285441"/>
    </source>
</evidence>
<name>A0AAE0P6W4_9PEZI</name>
<sequence length="138" mass="15136">MSGNGGLGAGARPTAPLRHMIPSSNSGRLSLFAHLFALAIGRETKDVRRTFVISELATQRLSHPPYPVIDQTGNYTSDQNHALKASGYFSRIKTGMMISVGTLSTIVTVRKILQESWNIEDNAEAAIDWVEKQTRSHN</sequence>
<organism evidence="1 2">
    <name type="scientific">Podospora didyma</name>
    <dbReference type="NCBI Taxonomy" id="330526"/>
    <lineage>
        <taxon>Eukaryota</taxon>
        <taxon>Fungi</taxon>
        <taxon>Dikarya</taxon>
        <taxon>Ascomycota</taxon>
        <taxon>Pezizomycotina</taxon>
        <taxon>Sordariomycetes</taxon>
        <taxon>Sordariomycetidae</taxon>
        <taxon>Sordariales</taxon>
        <taxon>Podosporaceae</taxon>
        <taxon>Podospora</taxon>
    </lineage>
</organism>
<accession>A0AAE0P6W4</accession>
<dbReference type="EMBL" id="JAULSW010000001">
    <property type="protein sequence ID" value="KAK3394399.1"/>
    <property type="molecule type" value="Genomic_DNA"/>
</dbReference>
<comment type="caution">
    <text evidence="1">The sequence shown here is derived from an EMBL/GenBank/DDBJ whole genome shotgun (WGS) entry which is preliminary data.</text>
</comment>
<keyword evidence="2" id="KW-1185">Reference proteome</keyword>
<protein>
    <submittedName>
        <fullName evidence="1">Uncharacterized protein</fullName>
    </submittedName>
</protein>
<gene>
    <name evidence="1" type="ORF">B0H63DRAFT_517530</name>
</gene>
<reference evidence="1" key="1">
    <citation type="journal article" date="2023" name="Mol. Phylogenet. Evol.">
        <title>Genome-scale phylogeny and comparative genomics of the fungal order Sordariales.</title>
        <authorList>
            <person name="Hensen N."/>
            <person name="Bonometti L."/>
            <person name="Westerberg I."/>
            <person name="Brannstrom I.O."/>
            <person name="Guillou S."/>
            <person name="Cros-Aarteil S."/>
            <person name="Calhoun S."/>
            <person name="Haridas S."/>
            <person name="Kuo A."/>
            <person name="Mondo S."/>
            <person name="Pangilinan J."/>
            <person name="Riley R."/>
            <person name="LaButti K."/>
            <person name="Andreopoulos B."/>
            <person name="Lipzen A."/>
            <person name="Chen C."/>
            <person name="Yan M."/>
            <person name="Daum C."/>
            <person name="Ng V."/>
            <person name="Clum A."/>
            <person name="Steindorff A."/>
            <person name="Ohm R.A."/>
            <person name="Martin F."/>
            <person name="Silar P."/>
            <person name="Natvig D.O."/>
            <person name="Lalanne C."/>
            <person name="Gautier V."/>
            <person name="Ament-Velasquez S.L."/>
            <person name="Kruys A."/>
            <person name="Hutchinson M.I."/>
            <person name="Powell A.J."/>
            <person name="Barry K."/>
            <person name="Miller A.N."/>
            <person name="Grigoriev I.V."/>
            <person name="Debuchy R."/>
            <person name="Gladieux P."/>
            <person name="Hiltunen Thoren M."/>
            <person name="Johannesson H."/>
        </authorList>
    </citation>
    <scope>NUCLEOTIDE SEQUENCE</scope>
    <source>
        <strain evidence="1">CBS 232.78</strain>
    </source>
</reference>
<dbReference type="AlphaFoldDB" id="A0AAE0P6W4"/>
<evidence type="ECO:0000313" key="1">
    <source>
        <dbReference type="EMBL" id="KAK3394399.1"/>
    </source>
</evidence>
<dbReference type="Proteomes" id="UP001285441">
    <property type="component" value="Unassembled WGS sequence"/>
</dbReference>
<proteinExistence type="predicted"/>
<reference evidence="1" key="2">
    <citation type="submission" date="2023-06" db="EMBL/GenBank/DDBJ databases">
        <authorList>
            <consortium name="Lawrence Berkeley National Laboratory"/>
            <person name="Haridas S."/>
            <person name="Hensen N."/>
            <person name="Bonometti L."/>
            <person name="Westerberg I."/>
            <person name="Brannstrom I.O."/>
            <person name="Guillou S."/>
            <person name="Cros-Aarteil S."/>
            <person name="Calhoun S."/>
            <person name="Kuo A."/>
            <person name="Mondo S."/>
            <person name="Pangilinan J."/>
            <person name="Riley R."/>
            <person name="LaButti K."/>
            <person name="Andreopoulos B."/>
            <person name="Lipzen A."/>
            <person name="Chen C."/>
            <person name="Yanf M."/>
            <person name="Daum C."/>
            <person name="Ng V."/>
            <person name="Clum A."/>
            <person name="Steindorff A."/>
            <person name="Ohm R."/>
            <person name="Martin F."/>
            <person name="Silar P."/>
            <person name="Natvig D."/>
            <person name="Lalanne C."/>
            <person name="Gautier V."/>
            <person name="Ament-velasquez S.L."/>
            <person name="Kruys A."/>
            <person name="Hutchinson M.I."/>
            <person name="Powell A.J."/>
            <person name="Barry K."/>
            <person name="Miller A.N."/>
            <person name="Grigoriev I.V."/>
            <person name="Debuchy R."/>
            <person name="Gladieux P."/>
            <person name="Thoren M.H."/>
            <person name="Johannesson H."/>
        </authorList>
    </citation>
    <scope>NUCLEOTIDE SEQUENCE</scope>
    <source>
        <strain evidence="1">CBS 232.78</strain>
    </source>
</reference>